<feature type="non-terminal residue" evidence="5">
    <location>
        <position position="150"/>
    </location>
</feature>
<sequence length="150" mass="16743">MPDSRYQQALDYIYSFVDYETMHLPRDAVSYDLRRMEELLTRLGKPQLRAKSVHIAGTKGKGSTAAMIASVLSTSGYKTGLFSSPHLIDLRERFRVDGELISEADIIALVAKLKPEVEAVNSKATYGQLTTFELLTALGFLYFAQKGVDF</sequence>
<evidence type="ECO:0000256" key="4">
    <source>
        <dbReference type="ARBA" id="ARBA00022840"/>
    </source>
</evidence>
<evidence type="ECO:0000256" key="2">
    <source>
        <dbReference type="ARBA" id="ARBA00022598"/>
    </source>
</evidence>
<evidence type="ECO:0008006" key="6">
    <source>
        <dbReference type="Google" id="ProtNLM"/>
    </source>
</evidence>
<comment type="similarity">
    <text evidence="1">Belongs to the folylpolyglutamate synthase family.</text>
</comment>
<accession>X1RTV0</accession>
<dbReference type="InterPro" id="IPR036565">
    <property type="entry name" value="Mur-like_cat_sf"/>
</dbReference>
<protein>
    <recommendedName>
        <fullName evidence="6">Mur ligase central domain-containing protein</fullName>
    </recommendedName>
</protein>
<comment type="caution">
    <text evidence="5">The sequence shown here is derived from an EMBL/GenBank/DDBJ whole genome shotgun (WGS) entry which is preliminary data.</text>
</comment>
<dbReference type="GO" id="GO:0005737">
    <property type="term" value="C:cytoplasm"/>
    <property type="evidence" value="ECO:0007669"/>
    <property type="project" value="TreeGrafter"/>
</dbReference>
<dbReference type="InterPro" id="IPR018109">
    <property type="entry name" value="Folylpolyglutamate_synth_CS"/>
</dbReference>
<dbReference type="GO" id="GO:0005524">
    <property type="term" value="F:ATP binding"/>
    <property type="evidence" value="ECO:0007669"/>
    <property type="project" value="UniProtKB-KW"/>
</dbReference>
<dbReference type="Gene3D" id="3.40.1190.10">
    <property type="entry name" value="Mur-like, catalytic domain"/>
    <property type="match status" value="1"/>
</dbReference>
<dbReference type="GO" id="GO:0008841">
    <property type="term" value="F:dihydrofolate synthase activity"/>
    <property type="evidence" value="ECO:0007669"/>
    <property type="project" value="TreeGrafter"/>
</dbReference>
<dbReference type="InterPro" id="IPR001645">
    <property type="entry name" value="Folylpolyglutamate_synth"/>
</dbReference>
<keyword evidence="4" id="KW-0067">ATP-binding</keyword>
<evidence type="ECO:0000256" key="3">
    <source>
        <dbReference type="ARBA" id="ARBA00022741"/>
    </source>
</evidence>
<dbReference type="PANTHER" id="PTHR11136:SF0">
    <property type="entry name" value="DIHYDROFOLATE SYNTHETASE-RELATED"/>
    <property type="match status" value="1"/>
</dbReference>
<dbReference type="EMBL" id="BARW01007056">
    <property type="protein sequence ID" value="GAI84177.1"/>
    <property type="molecule type" value="Genomic_DNA"/>
</dbReference>
<keyword evidence="3" id="KW-0547">Nucleotide-binding</keyword>
<keyword evidence="2" id="KW-0436">Ligase</keyword>
<evidence type="ECO:0000256" key="1">
    <source>
        <dbReference type="ARBA" id="ARBA00008276"/>
    </source>
</evidence>
<dbReference type="SUPFAM" id="SSF53623">
    <property type="entry name" value="MurD-like peptide ligases, catalytic domain"/>
    <property type="match status" value="1"/>
</dbReference>
<dbReference type="GO" id="GO:0004326">
    <property type="term" value="F:tetrahydrofolylpolyglutamate synthase activity"/>
    <property type="evidence" value="ECO:0007669"/>
    <property type="project" value="InterPro"/>
</dbReference>
<gene>
    <name evidence="5" type="ORF">S12H4_14768</name>
</gene>
<dbReference type="AlphaFoldDB" id="X1RTV0"/>
<evidence type="ECO:0000313" key="5">
    <source>
        <dbReference type="EMBL" id="GAI84177.1"/>
    </source>
</evidence>
<name>X1RTV0_9ZZZZ</name>
<dbReference type="PANTHER" id="PTHR11136">
    <property type="entry name" value="FOLYLPOLYGLUTAMATE SYNTHASE-RELATED"/>
    <property type="match status" value="1"/>
</dbReference>
<reference evidence="5" key="1">
    <citation type="journal article" date="2014" name="Front. Microbiol.">
        <title>High frequency of phylogenetically diverse reductive dehalogenase-homologous genes in deep subseafloor sedimentary metagenomes.</title>
        <authorList>
            <person name="Kawai M."/>
            <person name="Futagami T."/>
            <person name="Toyoda A."/>
            <person name="Takaki Y."/>
            <person name="Nishi S."/>
            <person name="Hori S."/>
            <person name="Arai W."/>
            <person name="Tsubouchi T."/>
            <person name="Morono Y."/>
            <person name="Uchiyama I."/>
            <person name="Ito T."/>
            <person name="Fujiyama A."/>
            <person name="Inagaki F."/>
            <person name="Takami H."/>
        </authorList>
    </citation>
    <scope>NUCLEOTIDE SEQUENCE</scope>
    <source>
        <strain evidence="5">Expedition CK06-06</strain>
    </source>
</reference>
<organism evidence="5">
    <name type="scientific">marine sediment metagenome</name>
    <dbReference type="NCBI Taxonomy" id="412755"/>
    <lineage>
        <taxon>unclassified sequences</taxon>
        <taxon>metagenomes</taxon>
        <taxon>ecological metagenomes</taxon>
    </lineage>
</organism>
<proteinExistence type="inferred from homology"/>
<dbReference type="PROSITE" id="PS01011">
    <property type="entry name" value="FOLYLPOLYGLU_SYNT_1"/>
    <property type="match status" value="1"/>
</dbReference>